<proteinExistence type="predicted"/>
<comment type="caution">
    <text evidence="1">The sequence shown here is derived from an EMBL/GenBank/DDBJ whole genome shotgun (WGS) entry which is preliminary data.</text>
</comment>
<dbReference type="EMBL" id="JAGIOD010000002">
    <property type="protein sequence ID" value="MBP2384425.1"/>
    <property type="molecule type" value="Genomic_DNA"/>
</dbReference>
<gene>
    <name evidence="1" type="ORF">JOF43_004414</name>
</gene>
<sequence>MNPRAYVPSAASGLLDERARILGQQFWTGTLTRSEAAAKILSAAVDSGVAQLMCHRHHGRLAEVWGSDEVTAAVTSMLVRYALGRAEHDGHLDPDRFADGKLSAAGWIGKVIGTMRTTRILREMSVETRELAAPLVLEQAAVVSAEDAVLAGTVPEVDESTRGLPATSATIRLVHASALHQLLGLPPLSPWNLADEQRADLQHELESRPDSLRRVLAGELAGIEGSVRESVGLLWADWNRDDVAALHALTTSERDIPRVLASAALRPLPRPTARSGDLERLRARARDGVPASATTVVSEAFEAFLDCQVEIHTDFDRIRRRLTATETARRDASREALPLLLRRASLQVGVDHLDLLSGLIALFIEPLPVADPAYFTPTSWRFPA</sequence>
<evidence type="ECO:0000313" key="1">
    <source>
        <dbReference type="EMBL" id="MBP2384425.1"/>
    </source>
</evidence>
<keyword evidence="2" id="KW-1185">Reference proteome</keyword>
<name>A0ABS4X7H5_9MICO</name>
<accession>A0ABS4X7H5</accession>
<evidence type="ECO:0000313" key="2">
    <source>
        <dbReference type="Proteomes" id="UP001519290"/>
    </source>
</evidence>
<dbReference type="RefSeq" id="WP_209905269.1">
    <property type="nucleotide sequence ID" value="NZ_BAAAJW010000013.1"/>
</dbReference>
<protein>
    <submittedName>
        <fullName evidence="1">Uncharacterized protein</fullName>
    </submittedName>
</protein>
<reference evidence="1 2" key="1">
    <citation type="submission" date="2021-03" db="EMBL/GenBank/DDBJ databases">
        <title>Sequencing the genomes of 1000 actinobacteria strains.</title>
        <authorList>
            <person name="Klenk H.-P."/>
        </authorList>
    </citation>
    <scope>NUCLEOTIDE SEQUENCE [LARGE SCALE GENOMIC DNA]</scope>
    <source>
        <strain evidence="1 2">DSM 14566</strain>
    </source>
</reference>
<organism evidence="1 2">
    <name type="scientific">Brachybacterium sacelli</name>
    <dbReference type="NCBI Taxonomy" id="173364"/>
    <lineage>
        <taxon>Bacteria</taxon>
        <taxon>Bacillati</taxon>
        <taxon>Actinomycetota</taxon>
        <taxon>Actinomycetes</taxon>
        <taxon>Micrococcales</taxon>
        <taxon>Dermabacteraceae</taxon>
        <taxon>Brachybacterium</taxon>
    </lineage>
</organism>
<dbReference type="Proteomes" id="UP001519290">
    <property type="component" value="Unassembled WGS sequence"/>
</dbReference>